<feature type="chain" id="PRO_5016580215" evidence="3">
    <location>
        <begin position="20"/>
        <end position="90"/>
    </location>
</feature>
<organism evidence="5 6">
    <name type="scientific">Haemophilus parahaemolyticus</name>
    <dbReference type="NCBI Taxonomy" id="735"/>
    <lineage>
        <taxon>Bacteria</taxon>
        <taxon>Pseudomonadati</taxon>
        <taxon>Pseudomonadota</taxon>
        <taxon>Gammaproteobacteria</taxon>
        <taxon>Pasteurellales</taxon>
        <taxon>Pasteurellaceae</taxon>
        <taxon>Haemophilus</taxon>
    </lineage>
</organism>
<dbReference type="Pfam" id="PF04355">
    <property type="entry name" value="BamE"/>
    <property type="match status" value="1"/>
</dbReference>
<dbReference type="RefSeq" id="WP_111313452.1">
    <property type="nucleotide sequence ID" value="NZ_CAUPAH010000018.1"/>
</dbReference>
<dbReference type="InterPro" id="IPR007450">
    <property type="entry name" value="BamE_dom"/>
</dbReference>
<accession>A0A369ZE54</accession>
<protein>
    <submittedName>
        <fullName evidence="5">Outer membrane protein assembly factor BamE</fullName>
    </submittedName>
</protein>
<dbReference type="Gene3D" id="3.30.1450.10">
    <property type="match status" value="1"/>
</dbReference>
<evidence type="ECO:0000313" key="5">
    <source>
        <dbReference type="EMBL" id="RDF01259.1"/>
    </source>
</evidence>
<comment type="caution">
    <text evidence="5">The sequence shown here is derived from an EMBL/GenBank/DDBJ whole genome shotgun (WGS) entry which is preliminary data.</text>
</comment>
<evidence type="ECO:0000256" key="1">
    <source>
        <dbReference type="ARBA" id="ARBA00022729"/>
    </source>
</evidence>
<reference evidence="5 6" key="1">
    <citation type="submission" date="2018-05" db="EMBL/GenBank/DDBJ databases">
        <title>Draft Genome Sequences for a Diverse set of 7 Haemophilus Species.</title>
        <authorList>
            <person name="Nichols M."/>
            <person name="Topaz N."/>
            <person name="Wang X."/>
            <person name="Wang X."/>
            <person name="Boxrud D."/>
        </authorList>
    </citation>
    <scope>NUCLEOTIDE SEQUENCE [LARGE SCALE GENOMIC DNA]</scope>
    <source>
        <strain evidence="5 6">C2010039593</strain>
    </source>
</reference>
<dbReference type="PROSITE" id="PS51257">
    <property type="entry name" value="PROKAR_LIPOPROTEIN"/>
    <property type="match status" value="1"/>
</dbReference>
<evidence type="ECO:0000256" key="2">
    <source>
        <dbReference type="ARBA" id="ARBA00023136"/>
    </source>
</evidence>
<name>A0A369ZE54_HAEPH</name>
<keyword evidence="2" id="KW-0472">Membrane</keyword>
<evidence type="ECO:0000256" key="3">
    <source>
        <dbReference type="SAM" id="SignalP"/>
    </source>
</evidence>
<dbReference type="AlphaFoldDB" id="A0A369ZE54"/>
<dbReference type="EMBL" id="QEQD01000009">
    <property type="protein sequence ID" value="RDF01259.1"/>
    <property type="molecule type" value="Genomic_DNA"/>
</dbReference>
<proteinExistence type="predicted"/>
<evidence type="ECO:0000313" key="6">
    <source>
        <dbReference type="Proteomes" id="UP000253999"/>
    </source>
</evidence>
<dbReference type="Proteomes" id="UP000253999">
    <property type="component" value="Unassembled WGS sequence"/>
</dbReference>
<sequence>MLKKLSVFAICLVGLTACGTSSNYKPEENPVLLLKPKMTKQEVISILGEPYRKEASKDFERYTYTNSKRTKRFYVRFDESGKLTDAYYSE</sequence>
<evidence type="ECO:0000259" key="4">
    <source>
        <dbReference type="Pfam" id="PF04355"/>
    </source>
</evidence>
<dbReference type="GO" id="GO:0019867">
    <property type="term" value="C:outer membrane"/>
    <property type="evidence" value="ECO:0007669"/>
    <property type="project" value="InterPro"/>
</dbReference>
<feature type="domain" description="Outer membrane protein assembly factor BamE" evidence="4">
    <location>
        <begin position="26"/>
        <end position="84"/>
    </location>
</feature>
<dbReference type="InterPro" id="IPR037873">
    <property type="entry name" value="BamE-like"/>
</dbReference>
<keyword evidence="1 3" id="KW-0732">Signal</keyword>
<feature type="signal peptide" evidence="3">
    <location>
        <begin position="1"/>
        <end position="19"/>
    </location>
</feature>
<gene>
    <name evidence="5" type="ORF">DPV98_08975</name>
</gene>